<gene>
    <name evidence="1" type="ordered locus">Lcho_0159</name>
</gene>
<sequence length="270" mass="29660">MNTETAIYSLSQGTLPLLISIPHLGTELPPEFEADMRDPAPLKQDTDWHLDHLYGFAASLGASILKAKVSRYVIDLNRPPSGESLYPGQTTTGLCPTETFRGEPLYGRDGWPDAAEQARRLSGYWQPYHDALRAELDRLKAAHGAVLLWDAHSIASVLPRLFDGKLPDLNFGTASGSSCTPAIIDSVVELARASSFSHVLNGRFKGGYITRHYGSPDDGIHAIQLEMGQDLYMREEPPFTYLEHKATTVQPLLQKMLLAALDSLARTTTA</sequence>
<dbReference type="AlphaFoldDB" id="B1Y6V6"/>
<name>B1Y6V6_LEPCP</name>
<dbReference type="SUPFAM" id="SSF53187">
    <property type="entry name" value="Zn-dependent exopeptidases"/>
    <property type="match status" value="1"/>
</dbReference>
<dbReference type="InterPro" id="IPR010247">
    <property type="entry name" value="HutG_amidohyd"/>
</dbReference>
<organism evidence="1 2">
    <name type="scientific">Leptothrix cholodnii (strain ATCC 51168 / LMG 8142 / SP-6)</name>
    <name type="common">Leptothrix discophora (strain SP-6)</name>
    <dbReference type="NCBI Taxonomy" id="395495"/>
    <lineage>
        <taxon>Bacteria</taxon>
        <taxon>Pseudomonadati</taxon>
        <taxon>Pseudomonadota</taxon>
        <taxon>Betaproteobacteria</taxon>
        <taxon>Burkholderiales</taxon>
        <taxon>Sphaerotilaceae</taxon>
        <taxon>Leptothrix</taxon>
    </lineage>
</organism>
<dbReference type="GO" id="GO:0016787">
    <property type="term" value="F:hydrolase activity"/>
    <property type="evidence" value="ECO:0007669"/>
    <property type="project" value="UniProtKB-KW"/>
</dbReference>
<dbReference type="KEGG" id="lch:Lcho_0159"/>
<accession>B1Y6V6</accession>
<evidence type="ECO:0000313" key="2">
    <source>
        <dbReference type="Proteomes" id="UP000001693"/>
    </source>
</evidence>
<dbReference type="RefSeq" id="WP_012345196.1">
    <property type="nucleotide sequence ID" value="NC_010524.1"/>
</dbReference>
<protein>
    <submittedName>
        <fullName evidence="1">N-formylglutamate amidohydrolase</fullName>
    </submittedName>
</protein>
<dbReference type="OrthoDB" id="8716700at2"/>
<evidence type="ECO:0000313" key="1">
    <source>
        <dbReference type="EMBL" id="ACB32434.1"/>
    </source>
</evidence>
<dbReference type="Proteomes" id="UP000001693">
    <property type="component" value="Chromosome"/>
</dbReference>
<dbReference type="InterPro" id="IPR007709">
    <property type="entry name" value="N-FG_amidohydro"/>
</dbReference>
<dbReference type="eggNOG" id="COG3741">
    <property type="taxonomic scope" value="Bacteria"/>
</dbReference>
<keyword evidence="2" id="KW-1185">Reference proteome</keyword>
<proteinExistence type="predicted"/>
<dbReference type="HOGENOM" id="CLU_069318_0_0_4"/>
<dbReference type="Pfam" id="PF05013">
    <property type="entry name" value="FGase"/>
    <property type="match status" value="1"/>
</dbReference>
<reference evidence="1 2" key="1">
    <citation type="submission" date="2008-03" db="EMBL/GenBank/DDBJ databases">
        <title>Complete sequence of Leptothrix cholodnii SP-6.</title>
        <authorList>
            <consortium name="US DOE Joint Genome Institute"/>
            <person name="Copeland A."/>
            <person name="Lucas S."/>
            <person name="Lapidus A."/>
            <person name="Glavina del Rio T."/>
            <person name="Dalin E."/>
            <person name="Tice H."/>
            <person name="Bruce D."/>
            <person name="Goodwin L."/>
            <person name="Pitluck S."/>
            <person name="Chertkov O."/>
            <person name="Brettin T."/>
            <person name="Detter J.C."/>
            <person name="Han C."/>
            <person name="Kuske C.R."/>
            <person name="Schmutz J."/>
            <person name="Larimer F."/>
            <person name="Land M."/>
            <person name="Hauser L."/>
            <person name="Kyrpides N."/>
            <person name="Lykidis A."/>
            <person name="Emerson D."/>
            <person name="Richardson P."/>
        </authorList>
    </citation>
    <scope>NUCLEOTIDE SEQUENCE [LARGE SCALE GENOMIC DNA]</scope>
    <source>
        <strain evidence="2">ATCC 51168 / LMG 8142 / SP-6</strain>
    </source>
</reference>
<dbReference type="NCBIfam" id="TIGR02017">
    <property type="entry name" value="hutG_amidohyd"/>
    <property type="match status" value="1"/>
</dbReference>
<dbReference type="STRING" id="395495.Lcho_0159"/>
<dbReference type="Gene3D" id="3.40.630.40">
    <property type="entry name" value="Zn-dependent exopeptidases"/>
    <property type="match status" value="1"/>
</dbReference>
<dbReference type="EMBL" id="CP001013">
    <property type="protein sequence ID" value="ACB32434.1"/>
    <property type="molecule type" value="Genomic_DNA"/>
</dbReference>
<keyword evidence="1" id="KW-0378">Hydrolase</keyword>